<evidence type="ECO:0000313" key="6">
    <source>
        <dbReference type="EMBL" id="EGU76927.1"/>
    </source>
</evidence>
<keyword evidence="3 5" id="KW-1133">Transmembrane helix</keyword>
<keyword evidence="4 5" id="KW-0472">Membrane</keyword>
<dbReference type="SUPFAM" id="SSF144083">
    <property type="entry name" value="Magnesium transport protein CorA, transmembrane region"/>
    <property type="match status" value="1"/>
</dbReference>
<dbReference type="AlphaFoldDB" id="F9G1M9"/>
<dbReference type="STRING" id="660025.F9G1M9"/>
<proteinExistence type="predicted"/>
<dbReference type="Gene3D" id="1.20.58.340">
    <property type="entry name" value="Magnesium transport protein CorA, transmembrane region"/>
    <property type="match status" value="1"/>
</dbReference>
<organism evidence="6">
    <name type="scientific">Fusarium oxysporum (strain Fo5176)</name>
    <name type="common">Fusarium vascular wilt</name>
    <dbReference type="NCBI Taxonomy" id="660025"/>
    <lineage>
        <taxon>Eukaryota</taxon>
        <taxon>Fungi</taxon>
        <taxon>Dikarya</taxon>
        <taxon>Ascomycota</taxon>
        <taxon>Pezizomycotina</taxon>
        <taxon>Sordariomycetes</taxon>
        <taxon>Hypocreomycetidae</taxon>
        <taxon>Hypocreales</taxon>
        <taxon>Nectriaceae</taxon>
        <taxon>Fusarium</taxon>
        <taxon>Fusarium oxysporum species complex</taxon>
    </lineage>
</organism>
<evidence type="ECO:0000256" key="5">
    <source>
        <dbReference type="SAM" id="Phobius"/>
    </source>
</evidence>
<feature type="transmembrane region" description="Helical" evidence="5">
    <location>
        <begin position="65"/>
        <end position="87"/>
    </location>
</feature>
<evidence type="ECO:0000256" key="4">
    <source>
        <dbReference type="ARBA" id="ARBA00023136"/>
    </source>
</evidence>
<evidence type="ECO:0000256" key="1">
    <source>
        <dbReference type="ARBA" id="ARBA00004141"/>
    </source>
</evidence>
<feature type="transmembrane region" description="Helical" evidence="5">
    <location>
        <begin position="99"/>
        <end position="117"/>
    </location>
</feature>
<dbReference type="EMBL" id="AFQF01003132">
    <property type="protein sequence ID" value="EGU76927.1"/>
    <property type="molecule type" value="Genomic_DNA"/>
</dbReference>
<dbReference type="InterPro" id="IPR045863">
    <property type="entry name" value="CorA_TM1_TM2"/>
</dbReference>
<accession>F9G1M9</accession>
<dbReference type="GO" id="GO:0016020">
    <property type="term" value="C:membrane"/>
    <property type="evidence" value="ECO:0007669"/>
    <property type="project" value="UniProtKB-SubCell"/>
</dbReference>
<comment type="caution">
    <text evidence="6">The sequence shown here is derived from an EMBL/GenBank/DDBJ whole genome shotgun (WGS) entry which is preliminary data.</text>
</comment>
<dbReference type="OrthoDB" id="5032631at2759"/>
<protein>
    <submittedName>
        <fullName evidence="6">Uncharacterized protein</fullName>
    </submittedName>
</protein>
<name>F9G1M9_FUSOF</name>
<reference evidence="6" key="1">
    <citation type="journal article" date="2012" name="Mol. Plant Microbe Interact.">
        <title>A highly conserved effector in Fusarium oxysporum is required for full virulence on Arabidopsis.</title>
        <authorList>
            <person name="Thatcher L.F."/>
            <person name="Gardiner D.M."/>
            <person name="Kazan K."/>
            <person name="Manners J."/>
        </authorList>
    </citation>
    <scope>NUCLEOTIDE SEQUENCE [LARGE SCALE GENOMIC DNA]</scope>
    <source>
        <strain evidence="6">Fo5176</strain>
    </source>
</reference>
<evidence type="ECO:0000256" key="3">
    <source>
        <dbReference type="ARBA" id="ARBA00022989"/>
    </source>
</evidence>
<comment type="subcellular location">
    <subcellularLocation>
        <location evidence="1">Membrane</location>
        <topology evidence="1">Multi-pass membrane protein</topology>
    </subcellularLocation>
</comment>
<evidence type="ECO:0000256" key="2">
    <source>
        <dbReference type="ARBA" id="ARBA00022692"/>
    </source>
</evidence>
<keyword evidence="2 5" id="KW-0812">Transmembrane</keyword>
<sequence>MSGARSVRLDSVFPTNLTNGAQAIIQLARKWRGGTAWAWGNEDEKQALYAFNLVTREDRQAMTTISVMTMVFLPATFASAILSTSFFDYNENGWTVSDKFWIFWVVTIPLTLVAVLYSKTPNHVQRMPQ</sequence>
<gene>
    <name evidence="6" type="ORF">FOXB_12561</name>
</gene>